<sequence length="291" mass="32392">MATEQLDAIVFKAERFRDELDQLHLDFPALKGCPAPGAAIPSSGKIQLVMARLHLIFAGIKKARATFDEFSPDQQTLITKLDAIAKGLDNELKEIVFAIWDIDPERAEQDRVTAEKNRARAMKKAEEAEEATTLVPRDVTFAPAPIAKAEEKPIFLRHFLVWAISDACSSSSNEASIRILRYDPVMESWHFMHKSFKAGEGDIQIVCMKSDNVANMAQRWGGVITTDASAQTDVTRTDSPLPDLSSAVDHGYVVLAWRFYAKGQHNWLDAEGYSISPLSHVVRAILDRAEI</sequence>
<comment type="caution">
    <text evidence="1">The sequence shown here is derived from an EMBL/GenBank/DDBJ whole genome shotgun (WGS) entry which is preliminary data.</text>
</comment>
<accession>A0A8H5T8Y7</accession>
<dbReference type="OrthoDB" id="5057591at2759"/>
<dbReference type="Proteomes" id="UP000567885">
    <property type="component" value="Unassembled WGS sequence"/>
</dbReference>
<gene>
    <name evidence="1" type="ORF">FHETE_6981</name>
</gene>
<evidence type="ECO:0000313" key="2">
    <source>
        <dbReference type="Proteomes" id="UP000567885"/>
    </source>
</evidence>
<organism evidence="1 2">
    <name type="scientific">Fusarium heterosporum</name>
    <dbReference type="NCBI Taxonomy" id="42747"/>
    <lineage>
        <taxon>Eukaryota</taxon>
        <taxon>Fungi</taxon>
        <taxon>Dikarya</taxon>
        <taxon>Ascomycota</taxon>
        <taxon>Pezizomycotina</taxon>
        <taxon>Sordariomycetes</taxon>
        <taxon>Hypocreomycetidae</taxon>
        <taxon>Hypocreales</taxon>
        <taxon>Nectriaceae</taxon>
        <taxon>Fusarium</taxon>
        <taxon>Fusarium heterosporum species complex</taxon>
    </lineage>
</organism>
<reference evidence="1 2" key="1">
    <citation type="submission" date="2020-05" db="EMBL/GenBank/DDBJ databases">
        <title>Identification and distribution of gene clusters putatively required for synthesis of sphingolipid metabolism inhibitors in phylogenetically diverse species of the filamentous fungus Fusarium.</title>
        <authorList>
            <person name="Kim H.-S."/>
            <person name="Busman M."/>
            <person name="Brown D.W."/>
            <person name="Divon H."/>
            <person name="Uhlig S."/>
            <person name="Proctor R.H."/>
        </authorList>
    </citation>
    <scope>NUCLEOTIDE SEQUENCE [LARGE SCALE GENOMIC DNA]</scope>
    <source>
        <strain evidence="1 2">NRRL 20693</strain>
    </source>
</reference>
<dbReference type="AlphaFoldDB" id="A0A8H5T8Y7"/>
<proteinExistence type="predicted"/>
<keyword evidence="2" id="KW-1185">Reference proteome</keyword>
<name>A0A8H5T8Y7_FUSHE</name>
<dbReference type="EMBL" id="JAAGWQ010000132">
    <property type="protein sequence ID" value="KAF5664709.1"/>
    <property type="molecule type" value="Genomic_DNA"/>
</dbReference>
<evidence type="ECO:0000313" key="1">
    <source>
        <dbReference type="EMBL" id="KAF5664709.1"/>
    </source>
</evidence>
<protein>
    <submittedName>
        <fullName evidence="1">Uncharacterized protein</fullName>
    </submittedName>
</protein>